<keyword evidence="3" id="KW-0067">ATP-binding</keyword>
<evidence type="ECO:0000313" key="4">
    <source>
        <dbReference type="Proteomes" id="UP000236284"/>
    </source>
</evidence>
<keyword evidence="4" id="KW-1185">Reference proteome</keyword>
<gene>
    <name evidence="3" type="ORF">CEP15_16045</name>
</gene>
<evidence type="ECO:0000259" key="2">
    <source>
        <dbReference type="Pfam" id="PF00005"/>
    </source>
</evidence>
<reference evidence="3 4" key="1">
    <citation type="submission" date="2017-06" db="EMBL/GenBank/DDBJ databases">
        <title>Genome variation in co-occurring toxic Cylindrospermopsis raciborskii strains determines phenotypic plasticity.</title>
        <authorList>
            <person name="Willis A."/>
            <person name="Woodhouse J."/>
            <person name="Ongley S."/>
            <person name="Jex A."/>
            <person name="Burford M."/>
            <person name="Neilan B."/>
        </authorList>
    </citation>
    <scope>NUCLEOTIDE SEQUENCE [LARGE SCALE GENOMIC DNA]</scope>
    <source>
        <strain evidence="3 4">C07</strain>
    </source>
</reference>
<evidence type="ECO:0000313" key="3">
    <source>
        <dbReference type="EMBL" id="PNJ92625.1"/>
    </source>
</evidence>
<dbReference type="Proteomes" id="UP000236284">
    <property type="component" value="Unassembled WGS sequence"/>
</dbReference>
<dbReference type="PANTHER" id="PTHR24221">
    <property type="entry name" value="ATP-BINDING CASSETTE SUB-FAMILY B"/>
    <property type="match status" value="1"/>
</dbReference>
<feature type="region of interest" description="Disordered" evidence="1">
    <location>
        <begin position="98"/>
        <end position="121"/>
    </location>
</feature>
<dbReference type="GO" id="GO:0005524">
    <property type="term" value="F:ATP binding"/>
    <property type="evidence" value="ECO:0007669"/>
    <property type="project" value="UniProtKB-KW"/>
</dbReference>
<dbReference type="InterPro" id="IPR039421">
    <property type="entry name" value="Type_1_exporter"/>
</dbReference>
<proteinExistence type="predicted"/>
<dbReference type="InterPro" id="IPR003439">
    <property type="entry name" value="ABC_transporter-like_ATP-bd"/>
</dbReference>
<dbReference type="Pfam" id="PF00005">
    <property type="entry name" value="ABC_tran"/>
    <property type="match status" value="1"/>
</dbReference>
<evidence type="ECO:0000256" key="1">
    <source>
        <dbReference type="SAM" id="MobiDB-lite"/>
    </source>
</evidence>
<dbReference type="Gene3D" id="3.40.50.300">
    <property type="entry name" value="P-loop containing nucleotide triphosphate hydrolases"/>
    <property type="match status" value="1"/>
</dbReference>
<name>A0ABX4WHZ9_9CYAN</name>
<comment type="caution">
    <text evidence="3">The sequence shown here is derived from an EMBL/GenBank/DDBJ whole genome shotgun (WGS) entry which is preliminary data.</text>
</comment>
<organism evidence="3 4">
    <name type="scientific">Cylindrospermopsis raciborskii C07</name>
    <dbReference type="NCBI Taxonomy" id="2014886"/>
    <lineage>
        <taxon>Bacteria</taxon>
        <taxon>Bacillati</taxon>
        <taxon>Cyanobacteriota</taxon>
        <taxon>Cyanophyceae</taxon>
        <taxon>Nostocales</taxon>
        <taxon>Aphanizomenonaceae</taxon>
        <taxon>Cylindrospermopsis</taxon>
    </lineage>
</organism>
<dbReference type="SUPFAM" id="SSF52540">
    <property type="entry name" value="P-loop containing nucleoside triphosphate hydrolases"/>
    <property type="match status" value="1"/>
</dbReference>
<feature type="compositionally biased region" description="Low complexity" evidence="1">
    <location>
        <begin position="112"/>
        <end position="121"/>
    </location>
</feature>
<dbReference type="PANTHER" id="PTHR24221:SF654">
    <property type="entry name" value="ATP-BINDING CASSETTE SUB-FAMILY B MEMBER 6"/>
    <property type="match status" value="1"/>
</dbReference>
<sequence>MERVQEAARLAQIADFIEGREGGYEEIVGERGIRLSGGQRQRIGIARALYKRASVIVLDEATSALDNSTEKEVMAAIEGLSHQLTVILIAHLDQGQVYQEGDRDGDSPTNSATGGVVGATVGTDPAIVSTSIRSTG</sequence>
<protein>
    <submittedName>
        <fullName evidence="3">Multidrug ABC transporter ATP-binding protein</fullName>
    </submittedName>
</protein>
<keyword evidence="3" id="KW-0547">Nucleotide-binding</keyword>
<dbReference type="EMBL" id="NJHS01000348">
    <property type="protein sequence ID" value="PNJ92625.1"/>
    <property type="molecule type" value="Genomic_DNA"/>
</dbReference>
<accession>A0ABX4WHZ9</accession>
<feature type="domain" description="ABC transporter" evidence="2">
    <location>
        <begin position="23"/>
        <end position="63"/>
    </location>
</feature>
<dbReference type="InterPro" id="IPR027417">
    <property type="entry name" value="P-loop_NTPase"/>
</dbReference>